<keyword evidence="3" id="KW-1185">Reference proteome</keyword>
<dbReference type="AlphaFoldDB" id="A0ABD3H1R1"/>
<protein>
    <submittedName>
        <fullName evidence="2">Uncharacterized protein</fullName>
    </submittedName>
</protein>
<evidence type="ECO:0000313" key="2">
    <source>
        <dbReference type="EMBL" id="KAL3683981.1"/>
    </source>
</evidence>
<dbReference type="Proteomes" id="UP001633002">
    <property type="component" value="Unassembled WGS sequence"/>
</dbReference>
<dbReference type="EMBL" id="JBJQOH010000006">
    <property type="protein sequence ID" value="KAL3683981.1"/>
    <property type="molecule type" value="Genomic_DNA"/>
</dbReference>
<keyword evidence="1" id="KW-0812">Transmembrane</keyword>
<evidence type="ECO:0000256" key="1">
    <source>
        <dbReference type="SAM" id="Phobius"/>
    </source>
</evidence>
<dbReference type="Pfam" id="PF03140">
    <property type="entry name" value="DUF247"/>
    <property type="match status" value="1"/>
</dbReference>
<proteinExistence type="predicted"/>
<accession>A0ABD3H1R1</accession>
<gene>
    <name evidence="2" type="ORF">R1sor_002003</name>
</gene>
<reference evidence="2 3" key="1">
    <citation type="submission" date="2024-09" db="EMBL/GenBank/DDBJ databases">
        <title>Chromosome-scale assembly of Riccia sorocarpa.</title>
        <authorList>
            <person name="Paukszto L."/>
        </authorList>
    </citation>
    <scope>NUCLEOTIDE SEQUENCE [LARGE SCALE GENOMIC DNA]</scope>
    <source>
        <strain evidence="2">LP-2024</strain>
        <tissue evidence="2">Aerial parts of the thallus</tissue>
    </source>
</reference>
<dbReference type="PANTHER" id="PTHR31170:SF25">
    <property type="entry name" value="BNAA09G04570D PROTEIN"/>
    <property type="match status" value="1"/>
</dbReference>
<evidence type="ECO:0000313" key="3">
    <source>
        <dbReference type="Proteomes" id="UP001633002"/>
    </source>
</evidence>
<feature type="transmembrane region" description="Helical" evidence="1">
    <location>
        <begin position="519"/>
        <end position="543"/>
    </location>
</feature>
<sequence length="549" mass="62635">MLDIPISEVSRLFPTPKSNTMGIADRKPSSGNDHELMPEWEYQATQTNKRIAASKGKHPVVHSPGIEELPLEHKVPPTSNSMASSSDNQPWALSLDVKKLLAEDTANVEHPSVRRVPPFIRNLKPHFYNPDVVHMGLYNRNFIVKSSVDDLKLELLRCFLGPLKVDDQDGWKTFCNRVSSTADAPSLMNFYENDGTYSSLTPASIKSILVIDAFFIVAQLILWTERQNTAGGMLVSDANPQFIRDIFQIFYREDVICAVNSESVSRDVWWLWEGQIPLFLIRNMWQSVAAEAPIGPFRDALKVRLKQAMNRLLSEGWTIDDSGFDECDHLLACLQKSLSWFCPDGSEQDQASRNQGRCCLPSATQLAKSGIRFKGIADRSIGKTGLVKSYFRLSATLYLPMIAVEDCTEKLLLNMCVYESIKHKGEVHDWVQFMDELINTEEDVELMMDGNFPIIKDIVLGDNKQVVAIFTNLLQGFTFRPTEEGLRWLRLRYEIMTWYDNRWRRAAVTLRHRFRGEPWLFSSLFAAIVLLVLTFLQTVYTILGYNKSF</sequence>
<keyword evidence="1" id="KW-1133">Transmembrane helix</keyword>
<keyword evidence="1" id="KW-0472">Membrane</keyword>
<organism evidence="2 3">
    <name type="scientific">Riccia sorocarpa</name>
    <dbReference type="NCBI Taxonomy" id="122646"/>
    <lineage>
        <taxon>Eukaryota</taxon>
        <taxon>Viridiplantae</taxon>
        <taxon>Streptophyta</taxon>
        <taxon>Embryophyta</taxon>
        <taxon>Marchantiophyta</taxon>
        <taxon>Marchantiopsida</taxon>
        <taxon>Marchantiidae</taxon>
        <taxon>Marchantiales</taxon>
        <taxon>Ricciaceae</taxon>
        <taxon>Riccia</taxon>
    </lineage>
</organism>
<dbReference type="InterPro" id="IPR004158">
    <property type="entry name" value="DUF247_pln"/>
</dbReference>
<name>A0ABD3H1R1_9MARC</name>
<dbReference type="PANTHER" id="PTHR31170">
    <property type="entry name" value="BNAC04G53230D PROTEIN"/>
    <property type="match status" value="1"/>
</dbReference>
<comment type="caution">
    <text evidence="2">The sequence shown here is derived from an EMBL/GenBank/DDBJ whole genome shotgun (WGS) entry which is preliminary data.</text>
</comment>